<proteinExistence type="predicted"/>
<comment type="caution">
    <text evidence="1">The sequence shown here is derived from an EMBL/GenBank/DDBJ whole genome shotgun (WGS) entry which is preliminary data.</text>
</comment>
<dbReference type="GeneID" id="15804523"/>
<dbReference type="VEuPathDB" id="PiroplasmaDB:BEWA_014470"/>
<dbReference type="EMBL" id="ACOU01000004">
    <property type="protein sequence ID" value="EKX72888.1"/>
    <property type="molecule type" value="Genomic_DNA"/>
</dbReference>
<dbReference type="OrthoDB" id="341976at2759"/>
<gene>
    <name evidence="1" type="ORF">BEWA_014470</name>
</gene>
<keyword evidence="2" id="KW-1185">Reference proteome</keyword>
<dbReference type="KEGG" id="beq:BEWA_014470"/>
<dbReference type="STRING" id="1537102.L1LCK4"/>
<dbReference type="AlphaFoldDB" id="L1LCK4"/>
<accession>L1LCK4</accession>
<organism evidence="1 2">
    <name type="scientific">Theileria equi strain WA</name>
    <dbReference type="NCBI Taxonomy" id="1537102"/>
    <lineage>
        <taxon>Eukaryota</taxon>
        <taxon>Sar</taxon>
        <taxon>Alveolata</taxon>
        <taxon>Apicomplexa</taxon>
        <taxon>Aconoidasida</taxon>
        <taxon>Piroplasmida</taxon>
        <taxon>Theileriidae</taxon>
        <taxon>Theileria</taxon>
    </lineage>
</organism>
<evidence type="ECO:0000313" key="2">
    <source>
        <dbReference type="Proteomes" id="UP000031512"/>
    </source>
</evidence>
<reference evidence="1 2" key="1">
    <citation type="journal article" date="2012" name="BMC Genomics">
        <title>Comparative genomic analysis and phylogenetic position of Theileria equi.</title>
        <authorList>
            <person name="Kappmeyer L.S."/>
            <person name="Thiagarajan M."/>
            <person name="Herndon D.R."/>
            <person name="Ramsay J.D."/>
            <person name="Caler E."/>
            <person name="Djikeng A."/>
            <person name="Gillespie J.J."/>
            <person name="Lau A.O."/>
            <person name="Roalson E.H."/>
            <person name="Silva J.C."/>
            <person name="Silva M.G."/>
            <person name="Suarez C.E."/>
            <person name="Ueti M.W."/>
            <person name="Nene V.M."/>
            <person name="Mealey R.H."/>
            <person name="Knowles D.P."/>
            <person name="Brayton K.A."/>
        </authorList>
    </citation>
    <scope>NUCLEOTIDE SEQUENCE [LARGE SCALE GENOMIC DNA]</scope>
    <source>
        <strain evidence="1 2">WA</strain>
    </source>
</reference>
<dbReference type="Proteomes" id="UP000031512">
    <property type="component" value="Unassembled WGS sequence"/>
</dbReference>
<protein>
    <submittedName>
        <fullName evidence="1">Uncharacterized protein</fullName>
    </submittedName>
</protein>
<dbReference type="eggNOG" id="ENOG502SAF7">
    <property type="taxonomic scope" value="Eukaryota"/>
</dbReference>
<dbReference type="RefSeq" id="XP_004832340.1">
    <property type="nucleotide sequence ID" value="XM_004832283.1"/>
</dbReference>
<sequence length="164" mass="18700">MSEVDVNGDSVSSSGSLPFTREDLEFLKGIKVEEGKSCLVCFEDLSKDNMVGYKVDIYSIWSISTFCIDCVQRLLKIQYYKYLETLSKTTCAREQRTLLDKGPPINISDRIGFPLSGSQEVFCLFDFNTFKPLSAKLDGSLTGQARQDLWDELNKFRFKNDNEE</sequence>
<evidence type="ECO:0000313" key="1">
    <source>
        <dbReference type="EMBL" id="EKX72888.1"/>
    </source>
</evidence>
<name>L1LCK4_THEEQ</name>